<keyword evidence="3" id="KW-1185">Reference proteome</keyword>
<comment type="caution">
    <text evidence="2">The sequence shown here is derived from an EMBL/GenBank/DDBJ whole genome shotgun (WGS) entry which is preliminary data.</text>
</comment>
<dbReference type="GO" id="GO:0005506">
    <property type="term" value="F:iron ion binding"/>
    <property type="evidence" value="ECO:0007669"/>
    <property type="project" value="InterPro"/>
</dbReference>
<feature type="region of interest" description="Disordered" evidence="1">
    <location>
        <begin position="1"/>
        <end position="23"/>
    </location>
</feature>
<dbReference type="GO" id="GO:0004497">
    <property type="term" value="F:monooxygenase activity"/>
    <property type="evidence" value="ECO:0007669"/>
    <property type="project" value="InterPro"/>
</dbReference>
<dbReference type="EMBL" id="BLLK01000047">
    <property type="protein sequence ID" value="GFH53844.1"/>
    <property type="molecule type" value="Genomic_DNA"/>
</dbReference>
<feature type="compositionally biased region" description="Polar residues" evidence="1">
    <location>
        <begin position="1"/>
        <end position="15"/>
    </location>
</feature>
<dbReference type="AlphaFoldDB" id="A0AAD3CXQ4"/>
<dbReference type="Proteomes" id="UP001054902">
    <property type="component" value="Unassembled WGS sequence"/>
</dbReference>
<proteinExistence type="predicted"/>
<evidence type="ECO:0000313" key="3">
    <source>
        <dbReference type="Proteomes" id="UP001054902"/>
    </source>
</evidence>
<accession>A0AAD3CXQ4</accession>
<dbReference type="Gene3D" id="1.10.630.10">
    <property type="entry name" value="Cytochrome P450"/>
    <property type="match status" value="1"/>
</dbReference>
<evidence type="ECO:0000256" key="1">
    <source>
        <dbReference type="SAM" id="MobiDB-lite"/>
    </source>
</evidence>
<organism evidence="2 3">
    <name type="scientific">Chaetoceros tenuissimus</name>
    <dbReference type="NCBI Taxonomy" id="426638"/>
    <lineage>
        <taxon>Eukaryota</taxon>
        <taxon>Sar</taxon>
        <taxon>Stramenopiles</taxon>
        <taxon>Ochrophyta</taxon>
        <taxon>Bacillariophyta</taxon>
        <taxon>Coscinodiscophyceae</taxon>
        <taxon>Chaetocerotophycidae</taxon>
        <taxon>Chaetocerotales</taxon>
        <taxon>Chaetocerotaceae</taxon>
        <taxon>Chaetoceros</taxon>
    </lineage>
</organism>
<dbReference type="SUPFAM" id="SSF48264">
    <property type="entry name" value="Cytochrome P450"/>
    <property type="match status" value="1"/>
</dbReference>
<protein>
    <recommendedName>
        <fullName evidence="4">Cytochrome P450</fullName>
    </recommendedName>
</protein>
<reference evidence="2 3" key="1">
    <citation type="journal article" date="2021" name="Sci. Rep.">
        <title>The genome of the diatom Chaetoceros tenuissimus carries an ancient integrated fragment of an extant virus.</title>
        <authorList>
            <person name="Hongo Y."/>
            <person name="Kimura K."/>
            <person name="Takaki Y."/>
            <person name="Yoshida Y."/>
            <person name="Baba S."/>
            <person name="Kobayashi G."/>
            <person name="Nagasaki K."/>
            <person name="Hano T."/>
            <person name="Tomaru Y."/>
        </authorList>
    </citation>
    <scope>NUCLEOTIDE SEQUENCE [LARGE SCALE GENOMIC DNA]</scope>
    <source>
        <strain evidence="2 3">NIES-3715</strain>
    </source>
</reference>
<evidence type="ECO:0008006" key="4">
    <source>
        <dbReference type="Google" id="ProtNLM"/>
    </source>
</evidence>
<gene>
    <name evidence="2" type="ORF">CTEN210_10320</name>
</gene>
<evidence type="ECO:0000313" key="2">
    <source>
        <dbReference type="EMBL" id="GFH53844.1"/>
    </source>
</evidence>
<dbReference type="GO" id="GO:0020037">
    <property type="term" value="F:heme binding"/>
    <property type="evidence" value="ECO:0007669"/>
    <property type="project" value="InterPro"/>
</dbReference>
<dbReference type="InterPro" id="IPR036396">
    <property type="entry name" value="Cyt_P450_sf"/>
</dbReference>
<name>A0AAD3CXQ4_9STRA</name>
<dbReference type="GO" id="GO:0016705">
    <property type="term" value="F:oxidoreductase activity, acting on paired donors, with incorporation or reduction of molecular oxygen"/>
    <property type="evidence" value="ECO:0007669"/>
    <property type="project" value="InterPro"/>
</dbReference>
<sequence length="461" mass="52291">MADTVQSKKNPQESTPLLGKSNAYETATRSASILEKVLQRFQIHTIQHPQGLLAKTLQVPVNLFEGQAANLPHYLSWKRAAFGENFVAAGQVVLGEWNEVERALTSPQARTTQLGTTPLNQGRLPNANGESSFLLALSQSGAGGNGLYEKYSSAFFKYHMVGIEKRQNDPVAKNIMDHLVRDYKNMPHGRDEDFFTSKEGGLKPFLIKYLHYCMFNIDPDDKEAFEALYSLYYDIPFPLYYYDFFGFLFNLKMKFSIKSRIRKVVKIYEESSMLANFDSENVGISKQEFAELLIPLMGIAATQGPKHLIEVAMGQKPIPEYKEGIDTSSINQTDVWDQLDLSDEKEVHAYLLECGRLNQPVGHSHRVAEEEFTVNIMGEERTFPEGTVISIPINMSCVNKNLYGDDVFKFDHKRMNLFDYSTIFHSVGMRHAGRRCPGARFALDMLSEIVVKCGEVRRNME</sequence>